<dbReference type="Gene3D" id="3.30.70.1820">
    <property type="entry name" value="L1 transposable element, RRM domain"/>
    <property type="match status" value="1"/>
</dbReference>
<organism evidence="2 3">
    <name type="scientific">Pinctada imbricata</name>
    <name type="common">Atlantic pearl-oyster</name>
    <name type="synonym">Pinctada martensii</name>
    <dbReference type="NCBI Taxonomy" id="66713"/>
    <lineage>
        <taxon>Eukaryota</taxon>
        <taxon>Metazoa</taxon>
        <taxon>Spiralia</taxon>
        <taxon>Lophotrochozoa</taxon>
        <taxon>Mollusca</taxon>
        <taxon>Bivalvia</taxon>
        <taxon>Autobranchia</taxon>
        <taxon>Pteriomorphia</taxon>
        <taxon>Pterioida</taxon>
        <taxon>Pterioidea</taxon>
        <taxon>Pteriidae</taxon>
        <taxon>Pinctada</taxon>
    </lineage>
</organism>
<protein>
    <submittedName>
        <fullName evidence="2">Uncharacterized protein</fullName>
    </submittedName>
</protein>
<proteinExistence type="predicted"/>
<keyword evidence="3" id="KW-1185">Reference proteome</keyword>
<name>A0AA89BPY1_PINIB</name>
<dbReference type="PANTHER" id="PTHR11505">
    <property type="entry name" value="L1 TRANSPOSABLE ELEMENT-RELATED"/>
    <property type="match status" value="1"/>
</dbReference>
<evidence type="ECO:0000313" key="3">
    <source>
        <dbReference type="Proteomes" id="UP001186944"/>
    </source>
</evidence>
<dbReference type="EMBL" id="VSWD01000010">
    <property type="protein sequence ID" value="KAK3089651.1"/>
    <property type="molecule type" value="Genomic_DNA"/>
</dbReference>
<reference evidence="2" key="1">
    <citation type="submission" date="2019-08" db="EMBL/GenBank/DDBJ databases">
        <title>The improved chromosome-level genome for the pearl oyster Pinctada fucata martensii using PacBio sequencing and Hi-C.</title>
        <authorList>
            <person name="Zheng Z."/>
        </authorList>
    </citation>
    <scope>NUCLEOTIDE SEQUENCE</scope>
    <source>
        <strain evidence="2">ZZ-2019</strain>
        <tissue evidence="2">Adductor muscle</tissue>
    </source>
</reference>
<feature type="region of interest" description="Disordered" evidence="1">
    <location>
        <begin position="1"/>
        <end position="22"/>
    </location>
</feature>
<gene>
    <name evidence="2" type="ORF">FSP39_005354</name>
</gene>
<accession>A0AA89BPY1</accession>
<evidence type="ECO:0000256" key="1">
    <source>
        <dbReference type="SAM" id="MobiDB-lite"/>
    </source>
</evidence>
<evidence type="ECO:0000313" key="2">
    <source>
        <dbReference type="EMBL" id="KAK3089651.1"/>
    </source>
</evidence>
<dbReference type="AlphaFoldDB" id="A0AA89BPY1"/>
<dbReference type="InterPro" id="IPR004244">
    <property type="entry name" value="Transposase_22"/>
</dbReference>
<comment type="caution">
    <text evidence="2">The sequence shown here is derived from an EMBL/GenBank/DDBJ whole genome shotgun (WGS) entry which is preliminary data.</text>
</comment>
<dbReference type="Proteomes" id="UP001186944">
    <property type="component" value="Unassembled WGS sequence"/>
</dbReference>
<sequence length="339" mass="37336">MYVNPIDSINKRRLSSSSSAGSSILQSSKKLKEASISSIMSSSSDLSFGAAYGGAGAAMDHVLALSKLGIIQAPGAYTLSQPPPTSTPIGTGTGKPAGHVLPPGAQIPRLSDDYVVRIALAVKTLINLDVEQLNTMYNNLVQCCNQLVVENKRMSQKLDDLEMYSRRSCIRIFGVPESEADTNRAVLDIAKELQVNVDPSDLVVSHRVGPPPRPKDTKPRAIIARITDYTARHELLRQSKKLQKNPNRRGVYINQDLTKTRNKLTYHSRQIAKLGKAKSSFVWDGKIFIVDHADRKHLISTLDVLIDVKNNLCPDYVIPSDPREVAYNLPDNMEQDPPK</sequence>